<dbReference type="EMBL" id="CM001023">
    <property type="protein sequence ID" value="EAZ82702.1"/>
    <property type="molecule type" value="Genomic_DNA"/>
</dbReference>
<organism evidence="1 2">
    <name type="scientific">Algoriphagus machipongonensis</name>
    <dbReference type="NCBI Taxonomy" id="388413"/>
    <lineage>
        <taxon>Bacteria</taxon>
        <taxon>Pseudomonadati</taxon>
        <taxon>Bacteroidota</taxon>
        <taxon>Cytophagia</taxon>
        <taxon>Cytophagales</taxon>
        <taxon>Cyclobacteriaceae</taxon>
        <taxon>Algoriphagus</taxon>
    </lineage>
</organism>
<dbReference type="Proteomes" id="UP000003919">
    <property type="component" value="Chromosome"/>
</dbReference>
<comment type="caution">
    <text evidence="1">The sequence shown here is derived from an EMBL/GenBank/DDBJ whole genome shotgun (WGS) entry which is preliminary data.</text>
</comment>
<reference evidence="1 2" key="1">
    <citation type="journal article" date="2011" name="J. Bacteriol.">
        <title>Complete genome sequence of Algoriphagus sp. PR1, bacterial prey of a colony-forming choanoflagellate.</title>
        <authorList>
            <person name="Alegado R.A."/>
            <person name="Ferriera S."/>
            <person name="Nusbaum C."/>
            <person name="Young S.K."/>
            <person name="Zeng Q."/>
            <person name="Imamovic A."/>
            <person name="Fairclough S.R."/>
            <person name="King N."/>
        </authorList>
    </citation>
    <scope>NUCLEOTIDE SEQUENCE [LARGE SCALE GENOMIC DNA]</scope>
    <source>
        <strain evidence="1 2">PR1</strain>
    </source>
</reference>
<proteinExistence type="predicted"/>
<dbReference type="OrthoDB" id="824384at2"/>
<dbReference type="AlphaFoldDB" id="A3HS84"/>
<name>A3HS84_9BACT</name>
<dbReference type="eggNOG" id="ENOG5032UDV">
    <property type="taxonomic scope" value="Bacteria"/>
</dbReference>
<evidence type="ECO:0000313" key="2">
    <source>
        <dbReference type="Proteomes" id="UP000003919"/>
    </source>
</evidence>
<protein>
    <submittedName>
        <fullName evidence="1">Uncharacterized protein</fullName>
    </submittedName>
</protein>
<keyword evidence="2" id="KW-1185">Reference proteome</keyword>
<dbReference type="RefSeq" id="WP_008200465.1">
    <property type="nucleotide sequence ID" value="NZ_CM001023.1"/>
</dbReference>
<evidence type="ECO:0000313" key="1">
    <source>
        <dbReference type="EMBL" id="EAZ82702.1"/>
    </source>
</evidence>
<sequence length="187" mass="21454">MEKISLQELQFVIEESLFLTEEDKKSYQSNIHSAPESVEETVQEEPTTYVQEEQEEKAEITPIEVQGNYSNGLLILHEEEQVKSELMEMLVNMMNAVGKSMNEVGLLSSSKLEGKTLEDFNALNGHIILKFGRIQHPINSVPAIPYEVYTENETQYLFADSLSQISEDKNLKIKLWKSLQILFNIKK</sequence>
<dbReference type="HOGENOM" id="CLU_1459028_0_0_10"/>
<gene>
    <name evidence="1" type="ORF">ALPR1_10815</name>
</gene>
<accession>A3HS84</accession>
<dbReference type="STRING" id="388413.ALPR1_10815"/>
<dbReference type="EMBL" id="AAXU02000001">
    <property type="protein sequence ID" value="EAZ82702.1"/>
    <property type="molecule type" value="Genomic_DNA"/>
</dbReference>